<dbReference type="InterPro" id="IPR004788">
    <property type="entry name" value="Ribose5P_isomerase_type_A"/>
</dbReference>
<dbReference type="AlphaFoldDB" id="A0AAW1DIR9"/>
<organism evidence="7 8">
    <name type="scientific">Rhynocoris fuscipes</name>
    <dbReference type="NCBI Taxonomy" id="488301"/>
    <lineage>
        <taxon>Eukaryota</taxon>
        <taxon>Metazoa</taxon>
        <taxon>Ecdysozoa</taxon>
        <taxon>Arthropoda</taxon>
        <taxon>Hexapoda</taxon>
        <taxon>Insecta</taxon>
        <taxon>Pterygota</taxon>
        <taxon>Neoptera</taxon>
        <taxon>Paraneoptera</taxon>
        <taxon>Hemiptera</taxon>
        <taxon>Heteroptera</taxon>
        <taxon>Panheteroptera</taxon>
        <taxon>Cimicomorpha</taxon>
        <taxon>Reduviidae</taxon>
        <taxon>Harpactorinae</taxon>
        <taxon>Harpactorini</taxon>
        <taxon>Rhynocoris</taxon>
    </lineage>
</organism>
<accession>A0AAW1DIR9</accession>
<reference evidence="7 8" key="1">
    <citation type="submission" date="2022-12" db="EMBL/GenBank/DDBJ databases">
        <title>Chromosome-level genome assembly of true bugs.</title>
        <authorList>
            <person name="Ma L."/>
            <person name="Li H."/>
        </authorList>
    </citation>
    <scope>NUCLEOTIDE SEQUENCE [LARGE SCALE GENOMIC DNA]</scope>
    <source>
        <strain evidence="7">Lab_2022b</strain>
    </source>
</reference>
<comment type="catalytic activity">
    <reaction evidence="1">
        <text>aldehydo-D-ribose 5-phosphate = D-ribulose 5-phosphate</text>
        <dbReference type="Rhea" id="RHEA:14657"/>
        <dbReference type="ChEBI" id="CHEBI:58121"/>
        <dbReference type="ChEBI" id="CHEBI:58273"/>
        <dbReference type="EC" id="5.3.1.6"/>
    </reaction>
</comment>
<gene>
    <name evidence="7" type="ORF">O3M35_005947</name>
</gene>
<sequence length="271" mass="29991">MIIYSSVFKTLFVRRPIVSSILFSSFTQKMVLENLSSIEKAKMLAAYKAVDEHVTGNMVLGIGSGSTIVYAVNRIAEKVKKENLQILCVPTSFQSKLLIVDNNLSLRSLDECPVLDCIIDGADEVDSDLNLIKGGGACQTQEKILAYNSNKVIIIADYMKDSKRLGEKYKRGVPIEIIPFARVAIEKKISSLLGGALELRMGKMKAGPVVTDNGNFVLDWKFPDDKHYNWDKINTQIKMIPGVVETGLFVNMVDAVYFGLEDGSVKKVDSK</sequence>
<dbReference type="SUPFAM" id="SSF100950">
    <property type="entry name" value="NagB/RpiA/CoA transferase-like"/>
    <property type="match status" value="1"/>
</dbReference>
<dbReference type="EC" id="5.3.1.6" evidence="4"/>
<comment type="similarity">
    <text evidence="3">Belongs to the ribose 5-phosphate isomerase family.</text>
</comment>
<dbReference type="InterPro" id="IPR020672">
    <property type="entry name" value="Ribose5P_isomerase_typA_subgr"/>
</dbReference>
<dbReference type="GO" id="GO:0004751">
    <property type="term" value="F:ribose-5-phosphate isomerase activity"/>
    <property type="evidence" value="ECO:0007669"/>
    <property type="project" value="UniProtKB-EC"/>
</dbReference>
<dbReference type="Proteomes" id="UP001461498">
    <property type="component" value="Unassembled WGS sequence"/>
</dbReference>
<evidence type="ECO:0000256" key="6">
    <source>
        <dbReference type="ARBA" id="ARBA00029734"/>
    </source>
</evidence>
<dbReference type="GO" id="GO:0005737">
    <property type="term" value="C:cytoplasm"/>
    <property type="evidence" value="ECO:0007669"/>
    <property type="project" value="TreeGrafter"/>
</dbReference>
<evidence type="ECO:0000313" key="7">
    <source>
        <dbReference type="EMBL" id="KAK9508365.1"/>
    </source>
</evidence>
<dbReference type="FunFam" id="3.30.70.260:FF:000018">
    <property type="entry name" value="Ribose-5-phosphate isomerase A"/>
    <property type="match status" value="1"/>
</dbReference>
<comment type="pathway">
    <text evidence="2">Carbohydrate degradation; pentose phosphate pathway; D-ribose 5-phosphate from D-ribulose 5-phosphate (non-oxidative stage): step 1/1.</text>
</comment>
<evidence type="ECO:0000256" key="3">
    <source>
        <dbReference type="ARBA" id="ARBA00008088"/>
    </source>
</evidence>
<evidence type="ECO:0000256" key="2">
    <source>
        <dbReference type="ARBA" id="ARBA00004988"/>
    </source>
</evidence>
<evidence type="ECO:0000256" key="1">
    <source>
        <dbReference type="ARBA" id="ARBA00001713"/>
    </source>
</evidence>
<dbReference type="CDD" id="cd01398">
    <property type="entry name" value="RPI_A"/>
    <property type="match status" value="1"/>
</dbReference>
<dbReference type="Pfam" id="PF06026">
    <property type="entry name" value="Rib_5-P_isom_A"/>
    <property type="match status" value="1"/>
</dbReference>
<evidence type="ECO:0000313" key="8">
    <source>
        <dbReference type="Proteomes" id="UP001461498"/>
    </source>
</evidence>
<dbReference type="Gene3D" id="3.30.70.260">
    <property type="match status" value="1"/>
</dbReference>
<protein>
    <recommendedName>
        <fullName evidence="4">ribose-5-phosphate isomerase</fullName>
        <ecNumber evidence="4">5.3.1.6</ecNumber>
    </recommendedName>
    <alternativeName>
        <fullName evidence="6">Phosphoriboisomerase</fullName>
    </alternativeName>
</protein>
<evidence type="ECO:0000256" key="5">
    <source>
        <dbReference type="ARBA" id="ARBA00023235"/>
    </source>
</evidence>
<dbReference type="NCBIfam" id="NF001924">
    <property type="entry name" value="PRK00702.1"/>
    <property type="match status" value="1"/>
</dbReference>
<dbReference type="SUPFAM" id="SSF75445">
    <property type="entry name" value="D-ribose-5-phosphate isomerase (RpiA), lid domain"/>
    <property type="match status" value="1"/>
</dbReference>
<dbReference type="Gene3D" id="3.40.50.1360">
    <property type="match status" value="1"/>
</dbReference>
<keyword evidence="8" id="KW-1185">Reference proteome</keyword>
<dbReference type="GO" id="GO:0009052">
    <property type="term" value="P:pentose-phosphate shunt, non-oxidative branch"/>
    <property type="evidence" value="ECO:0007669"/>
    <property type="project" value="InterPro"/>
</dbReference>
<dbReference type="PANTHER" id="PTHR11934:SF0">
    <property type="entry name" value="RIBOSE-5-PHOSPHATE ISOMERASE"/>
    <property type="match status" value="1"/>
</dbReference>
<proteinExistence type="inferred from homology"/>
<dbReference type="PANTHER" id="PTHR11934">
    <property type="entry name" value="RIBOSE-5-PHOSPHATE ISOMERASE"/>
    <property type="match status" value="1"/>
</dbReference>
<comment type="caution">
    <text evidence="7">The sequence shown here is derived from an EMBL/GenBank/DDBJ whole genome shotgun (WGS) entry which is preliminary data.</text>
</comment>
<dbReference type="HAMAP" id="MF_00170">
    <property type="entry name" value="Rib_5P_isom_A"/>
    <property type="match status" value="1"/>
</dbReference>
<keyword evidence="5" id="KW-0413">Isomerase</keyword>
<dbReference type="EMBL" id="JAPXFL010000003">
    <property type="protein sequence ID" value="KAK9508365.1"/>
    <property type="molecule type" value="Genomic_DNA"/>
</dbReference>
<dbReference type="InterPro" id="IPR037171">
    <property type="entry name" value="NagB/RpiA_transferase-like"/>
</dbReference>
<dbReference type="GO" id="GO:0006014">
    <property type="term" value="P:D-ribose metabolic process"/>
    <property type="evidence" value="ECO:0007669"/>
    <property type="project" value="TreeGrafter"/>
</dbReference>
<evidence type="ECO:0000256" key="4">
    <source>
        <dbReference type="ARBA" id="ARBA00011959"/>
    </source>
</evidence>
<name>A0AAW1DIR9_9HEMI</name>
<dbReference type="FunFam" id="3.40.50.1360:FF:000001">
    <property type="entry name" value="Ribose-5-phosphate isomerase A"/>
    <property type="match status" value="1"/>
</dbReference>
<dbReference type="NCBIfam" id="TIGR00021">
    <property type="entry name" value="rpiA"/>
    <property type="match status" value="1"/>
</dbReference>